<dbReference type="InterPro" id="IPR019546">
    <property type="entry name" value="TAT_signal_bac_arc"/>
</dbReference>
<evidence type="ECO:0000313" key="3">
    <source>
        <dbReference type="Proteomes" id="UP000179935"/>
    </source>
</evidence>
<comment type="caution">
    <text evidence="2">The sequence shown here is derived from an EMBL/GenBank/DDBJ whole genome shotgun (WGS) entry which is preliminary data.</text>
</comment>
<protein>
    <submittedName>
        <fullName evidence="2">Uncharacterized protein</fullName>
    </submittedName>
</protein>
<evidence type="ECO:0000256" key="1">
    <source>
        <dbReference type="SAM" id="SignalP"/>
    </source>
</evidence>
<dbReference type="Proteomes" id="UP000179935">
    <property type="component" value="Unassembled WGS sequence"/>
</dbReference>
<feature type="chain" id="PRO_5010262437" evidence="1">
    <location>
        <begin position="34"/>
        <end position="117"/>
    </location>
</feature>
<sequence>MSGMSRRSLLGYSGTTAAGAVLGGAAAAQPAQAAEPQAQTASADFPAGTLFEGRVGMNIGADTPASLQIKFSVRTEETPAHYDISPQEIADLLNELAVRRGWPTITFYGTPAPARLT</sequence>
<reference evidence="2 3" key="1">
    <citation type="submission" date="2016-10" db="EMBL/GenBank/DDBJ databases">
        <title>Genome sequence of Streptomyces sp. MUSC 93.</title>
        <authorList>
            <person name="Lee L.-H."/>
            <person name="Ser H.-L."/>
            <person name="Law J.W.-F."/>
        </authorList>
    </citation>
    <scope>NUCLEOTIDE SEQUENCE [LARGE SCALE GENOMIC DNA]</scope>
    <source>
        <strain evidence="2 3">MUSC 93</strain>
    </source>
</reference>
<dbReference type="PROSITE" id="PS51318">
    <property type="entry name" value="TAT"/>
    <property type="match status" value="1"/>
</dbReference>
<dbReference type="EMBL" id="MLYP01000002">
    <property type="protein sequence ID" value="OIK01593.1"/>
    <property type="molecule type" value="Genomic_DNA"/>
</dbReference>
<accession>A0A1S2Q764</accession>
<proteinExistence type="predicted"/>
<keyword evidence="1" id="KW-0732">Signal</keyword>
<keyword evidence="3" id="KW-1185">Reference proteome</keyword>
<evidence type="ECO:0000313" key="2">
    <source>
        <dbReference type="EMBL" id="OIK01593.1"/>
    </source>
</evidence>
<dbReference type="STRING" id="1428652.BIV24_00800"/>
<gene>
    <name evidence="2" type="ORF">BIV24_00800</name>
</gene>
<dbReference type="AlphaFoldDB" id="A0A1S2Q764"/>
<feature type="signal peptide" evidence="1">
    <location>
        <begin position="1"/>
        <end position="33"/>
    </location>
</feature>
<organism evidence="2 3">
    <name type="scientific">Streptomyces colonosanans</name>
    <dbReference type="NCBI Taxonomy" id="1428652"/>
    <lineage>
        <taxon>Bacteria</taxon>
        <taxon>Bacillati</taxon>
        <taxon>Actinomycetota</taxon>
        <taxon>Actinomycetes</taxon>
        <taxon>Kitasatosporales</taxon>
        <taxon>Streptomycetaceae</taxon>
        <taxon>Streptomyces</taxon>
    </lineage>
</organism>
<dbReference type="NCBIfam" id="TIGR01409">
    <property type="entry name" value="TAT_signal_seq"/>
    <property type="match status" value="1"/>
</dbReference>
<name>A0A1S2Q764_9ACTN</name>
<dbReference type="InterPro" id="IPR006311">
    <property type="entry name" value="TAT_signal"/>
</dbReference>